<dbReference type="Pfam" id="PF00583">
    <property type="entry name" value="Acetyltransf_1"/>
    <property type="match status" value="1"/>
</dbReference>
<keyword evidence="3" id="KW-1185">Reference proteome</keyword>
<dbReference type="PANTHER" id="PTHR43415">
    <property type="entry name" value="SPERMIDINE N(1)-ACETYLTRANSFERASE"/>
    <property type="match status" value="1"/>
</dbReference>
<name>A0AAW7YT93_9STAP</name>
<keyword evidence="2" id="KW-0012">Acyltransferase</keyword>
<reference evidence="2" key="1">
    <citation type="submission" date="2023-07" db="EMBL/GenBank/DDBJ databases">
        <title>Genome content predicts the carbon catabolic preferences of heterotrophic bacteria.</title>
        <authorList>
            <person name="Gralka M."/>
        </authorList>
    </citation>
    <scope>NUCLEOTIDE SEQUENCE</scope>
    <source>
        <strain evidence="2">E2R20</strain>
    </source>
</reference>
<dbReference type="GO" id="GO:0004145">
    <property type="term" value="F:diamine N-acetyltransferase activity"/>
    <property type="evidence" value="ECO:0007669"/>
    <property type="project" value="TreeGrafter"/>
</dbReference>
<dbReference type="AlphaFoldDB" id="A0AAW7YT93"/>
<dbReference type="Proteomes" id="UP001170310">
    <property type="component" value="Unassembled WGS sequence"/>
</dbReference>
<sequence>MDIIQLKDPKKIKAFIETADYQVTSYLYKIPQQFAEFDHLLEEAIKTPGAFAISDNNQIKALIIAISYETHKFKIIGPFIEPNFDVTPQLFQNLFNAMTENQPDNAIYNFSFEEGVQTYKPFIKQIKASYNFTDYYLEAHQDIGELENEQNIIEYQKGFHRALAKMHHKTFKHDAMKADDIVNTLDENNKLFLFVSEGLLKGYLYLHVNPQKSKAEIKYFSSHIDYRMKGIAFDLLEYALHYAFSHYELHKVYFKIRNKNSKLVERFNELGFTTNYEYKKYKLEPQYIHENATNPET</sequence>
<protein>
    <submittedName>
        <fullName evidence="2">GNAT family N-acetyltransferase</fullName>
        <ecNumber evidence="2">2.3.1.-</ecNumber>
    </submittedName>
</protein>
<dbReference type="EC" id="2.3.1.-" evidence="2"/>
<evidence type="ECO:0000313" key="3">
    <source>
        <dbReference type="Proteomes" id="UP001170310"/>
    </source>
</evidence>
<dbReference type="PANTHER" id="PTHR43415:SF6">
    <property type="entry name" value="SPERMIDINE N(1)-ACETYLTRANSFERASE"/>
    <property type="match status" value="1"/>
</dbReference>
<comment type="caution">
    <text evidence="2">The sequence shown here is derived from an EMBL/GenBank/DDBJ whole genome shotgun (WGS) entry which is preliminary data.</text>
</comment>
<dbReference type="InterPro" id="IPR000182">
    <property type="entry name" value="GNAT_dom"/>
</dbReference>
<evidence type="ECO:0000313" key="2">
    <source>
        <dbReference type="EMBL" id="MDO6574344.1"/>
    </source>
</evidence>
<feature type="domain" description="N-acetyltransferase" evidence="1">
    <location>
        <begin position="150"/>
        <end position="293"/>
    </location>
</feature>
<proteinExistence type="predicted"/>
<dbReference type="Gene3D" id="3.40.630.30">
    <property type="match status" value="1"/>
</dbReference>
<dbReference type="EMBL" id="JAUOQO010000007">
    <property type="protein sequence ID" value="MDO6574344.1"/>
    <property type="molecule type" value="Genomic_DNA"/>
</dbReference>
<accession>A0AAW7YT93</accession>
<dbReference type="PROSITE" id="PS51186">
    <property type="entry name" value="GNAT"/>
    <property type="match status" value="1"/>
</dbReference>
<organism evidence="2 3">
    <name type="scientific">Staphylococcus pasteuri_A</name>
    <dbReference type="NCBI Taxonomy" id="3062664"/>
    <lineage>
        <taxon>Bacteria</taxon>
        <taxon>Bacillati</taxon>
        <taxon>Bacillota</taxon>
        <taxon>Bacilli</taxon>
        <taxon>Bacillales</taxon>
        <taxon>Staphylococcaceae</taxon>
        <taxon>Staphylococcus</taxon>
    </lineage>
</organism>
<evidence type="ECO:0000259" key="1">
    <source>
        <dbReference type="PROSITE" id="PS51186"/>
    </source>
</evidence>
<dbReference type="InterPro" id="IPR016181">
    <property type="entry name" value="Acyl_CoA_acyltransferase"/>
</dbReference>
<dbReference type="RefSeq" id="WP_070453648.1">
    <property type="nucleotide sequence ID" value="NZ_JAUOQO010000007.1"/>
</dbReference>
<gene>
    <name evidence="2" type="ORF">Q4528_09235</name>
</gene>
<dbReference type="SUPFAM" id="SSF55729">
    <property type="entry name" value="Acyl-CoA N-acyltransferases (Nat)"/>
    <property type="match status" value="1"/>
</dbReference>
<keyword evidence="2" id="KW-0808">Transferase</keyword>
<dbReference type="CDD" id="cd04301">
    <property type="entry name" value="NAT_SF"/>
    <property type="match status" value="1"/>
</dbReference>